<sequence length="116" mass="12523">MRHLAILCQVVTKLGTRAAGPELYFLRVGGPTFERLCRPAGPRPAPAGRESMTARRRDDGDATEAPRGTQRRDQTAMDPSDLTMQEIPGRPTVARPSETLDEHPSGSAAALLNVGF</sequence>
<keyword evidence="3" id="KW-1185">Reference proteome</keyword>
<accession>K0RXB1</accession>
<dbReference type="Proteomes" id="UP000266841">
    <property type="component" value="Unassembled WGS sequence"/>
</dbReference>
<proteinExistence type="predicted"/>
<dbReference type="EMBL" id="AGNL01037686">
    <property type="protein sequence ID" value="EJK53491.1"/>
    <property type="molecule type" value="Genomic_DNA"/>
</dbReference>
<evidence type="ECO:0000256" key="1">
    <source>
        <dbReference type="SAM" id="MobiDB-lite"/>
    </source>
</evidence>
<organism evidence="2 3">
    <name type="scientific">Thalassiosira oceanica</name>
    <name type="common">Marine diatom</name>
    <dbReference type="NCBI Taxonomy" id="159749"/>
    <lineage>
        <taxon>Eukaryota</taxon>
        <taxon>Sar</taxon>
        <taxon>Stramenopiles</taxon>
        <taxon>Ochrophyta</taxon>
        <taxon>Bacillariophyta</taxon>
        <taxon>Coscinodiscophyceae</taxon>
        <taxon>Thalassiosirophycidae</taxon>
        <taxon>Thalassiosirales</taxon>
        <taxon>Thalassiosiraceae</taxon>
        <taxon>Thalassiosira</taxon>
    </lineage>
</organism>
<reference evidence="2 3" key="1">
    <citation type="journal article" date="2012" name="Genome Biol.">
        <title>Genome and low-iron response of an oceanic diatom adapted to chronic iron limitation.</title>
        <authorList>
            <person name="Lommer M."/>
            <person name="Specht M."/>
            <person name="Roy A.S."/>
            <person name="Kraemer L."/>
            <person name="Andreson R."/>
            <person name="Gutowska M.A."/>
            <person name="Wolf J."/>
            <person name="Bergner S.V."/>
            <person name="Schilhabel M.B."/>
            <person name="Klostermeier U.C."/>
            <person name="Beiko R.G."/>
            <person name="Rosenstiel P."/>
            <person name="Hippler M."/>
            <person name="Laroche J."/>
        </authorList>
    </citation>
    <scope>NUCLEOTIDE SEQUENCE [LARGE SCALE GENOMIC DNA]</scope>
    <source>
        <strain evidence="2 3">CCMP1005</strain>
    </source>
</reference>
<name>K0RXB1_THAOC</name>
<feature type="region of interest" description="Disordered" evidence="1">
    <location>
        <begin position="37"/>
        <end position="116"/>
    </location>
</feature>
<feature type="non-terminal residue" evidence="2">
    <location>
        <position position="116"/>
    </location>
</feature>
<evidence type="ECO:0000313" key="2">
    <source>
        <dbReference type="EMBL" id="EJK53491.1"/>
    </source>
</evidence>
<protein>
    <submittedName>
        <fullName evidence="2">Uncharacterized protein</fullName>
    </submittedName>
</protein>
<comment type="caution">
    <text evidence="2">The sequence shown here is derived from an EMBL/GenBank/DDBJ whole genome shotgun (WGS) entry which is preliminary data.</text>
</comment>
<dbReference type="AlphaFoldDB" id="K0RXB1"/>
<gene>
    <name evidence="2" type="ORF">THAOC_27068</name>
</gene>
<evidence type="ECO:0000313" key="3">
    <source>
        <dbReference type="Proteomes" id="UP000266841"/>
    </source>
</evidence>